<accession>A0A8H9M0R9</accession>
<dbReference type="EMBL" id="BMXN01000009">
    <property type="protein sequence ID" value="GGW27089.1"/>
    <property type="molecule type" value="Genomic_DNA"/>
</dbReference>
<dbReference type="RefSeq" id="WP_189463554.1">
    <property type="nucleotide sequence ID" value="NZ_BMXN01000009.1"/>
</dbReference>
<name>A0A8H9M0R9_9GAMM</name>
<keyword evidence="2" id="KW-1185">Reference proteome</keyword>
<sequence>MFSFKLSFRLSNNQMDSKETSIKLIDERDIYLTSSIKNKPLCDSNSVEIVGSQYETYREAAIDMLRVEQAFKMSALSEHVGVSLSNEGHDDYPLHEMLKNMEKPFLGSGVMFKQLVFRRVFEARTEFFDPNPSQEFEPIQCANLVSQFDKYYTKYNVVFDLLPAIDMLNSIRFEYSSKVRLILSMTVVEMLSDPKNTRTPEEIELIDKLMSDVEISDIDENKKKSLSLAIAGCKSLSISNSCKKLVKSKLGKKRAEDFYRLYNYRSRVVHSGGIEDPFRGNDELQAEIYKAAGEANLLASDLVDAVLEEHINDGQPQFMEL</sequence>
<gene>
    <name evidence="1" type="ORF">GCM10007157_19200</name>
</gene>
<evidence type="ECO:0008006" key="3">
    <source>
        <dbReference type="Google" id="ProtNLM"/>
    </source>
</evidence>
<comment type="caution">
    <text evidence="1">The sequence shown here is derived from an EMBL/GenBank/DDBJ whole genome shotgun (WGS) entry which is preliminary data.</text>
</comment>
<dbReference type="Proteomes" id="UP000623776">
    <property type="component" value="Unassembled WGS sequence"/>
</dbReference>
<reference evidence="2" key="1">
    <citation type="journal article" date="2019" name="Int. J. Syst. Evol. Microbiol.">
        <title>The Global Catalogue of Microorganisms (GCM) 10K type strain sequencing project: providing services to taxonomists for standard genome sequencing and annotation.</title>
        <authorList>
            <consortium name="The Broad Institute Genomics Platform"/>
            <consortium name="The Broad Institute Genome Sequencing Center for Infectious Disease"/>
            <person name="Wu L."/>
            <person name="Ma J."/>
        </authorList>
    </citation>
    <scope>NUCLEOTIDE SEQUENCE [LARGE SCALE GENOMIC DNA]</scope>
    <source>
        <strain evidence="2">KCTC 22154</strain>
    </source>
</reference>
<evidence type="ECO:0000313" key="2">
    <source>
        <dbReference type="Proteomes" id="UP000623776"/>
    </source>
</evidence>
<dbReference type="AlphaFoldDB" id="A0A8H9M0R9"/>
<evidence type="ECO:0000313" key="1">
    <source>
        <dbReference type="EMBL" id="GGW27089.1"/>
    </source>
</evidence>
<organism evidence="1 2">
    <name type="scientific">Vreelandella hamiltonii</name>
    <dbReference type="NCBI Taxonomy" id="502829"/>
    <lineage>
        <taxon>Bacteria</taxon>
        <taxon>Pseudomonadati</taxon>
        <taxon>Pseudomonadota</taxon>
        <taxon>Gammaproteobacteria</taxon>
        <taxon>Oceanospirillales</taxon>
        <taxon>Halomonadaceae</taxon>
        <taxon>Vreelandella</taxon>
    </lineage>
</organism>
<protein>
    <recommendedName>
        <fullName evidence="3">Apea-like HEPN domain-containing protein</fullName>
    </recommendedName>
</protein>
<proteinExistence type="predicted"/>